<evidence type="ECO:0000313" key="3">
    <source>
        <dbReference type="EMBL" id="TFB51986.1"/>
    </source>
</evidence>
<sequence>MTGSIQSAVLPHWWDPARAFLALHANSPYAFWLDAGEGAESGVSYLGEASPGSRFVTASVPDGTVTVTVVGAEDQTGPAAPAVTSPETIFEFLREDLATRVALDDTTEDGFRLGWVGWLGYELGAQTVGTPVHESRYPDAALLEVDRALVFDHAARTVTALVRRAPGDPADAARDWAQSVTAILGASTAPAPQTSPTTSPTTAPPVAHWRHDAEHYAELILRCQAAIREGDAYQLCLTNEIRIDARPDPVVAYLALRAGSPSHHGGLLRFGSTALLSASPEQFLAVTRDGLVTTKPIKGTSPRSDTAALDDELRAGLESSEKERAENLMIVDLMRNDLGRIARLGSVTVSSLLAVESYAHVHQLVSTVEARLAAGLSSVDAVAACFPAGSMTGAPKISAMTILDGLEGGPRGVYAGAFGYFGLDGAVDLAMVIRSIVLDGDGASIGTGGGITALSVPASEIEETRIKAAALLGALGAAAGTPAPPSRRD</sequence>
<dbReference type="InterPro" id="IPR015890">
    <property type="entry name" value="Chorismate_C"/>
</dbReference>
<accession>A0A4R8UEG6</accession>
<dbReference type="SUPFAM" id="SSF56322">
    <property type="entry name" value="ADC synthase"/>
    <property type="match status" value="1"/>
</dbReference>
<keyword evidence="4" id="KW-1185">Reference proteome</keyword>
<dbReference type="EMBL" id="SOEZ01000038">
    <property type="protein sequence ID" value="TFB51986.1"/>
    <property type="molecule type" value="Genomic_DNA"/>
</dbReference>
<dbReference type="GO" id="GO:0005737">
    <property type="term" value="C:cytoplasm"/>
    <property type="evidence" value="ECO:0007669"/>
    <property type="project" value="TreeGrafter"/>
</dbReference>
<dbReference type="InterPro" id="IPR019999">
    <property type="entry name" value="Anth_synth_I-like"/>
</dbReference>
<gene>
    <name evidence="3" type="ORF">E3O23_07325</name>
</gene>
<dbReference type="RefSeq" id="WP_134489618.1">
    <property type="nucleotide sequence ID" value="NZ_SOEZ01000038.1"/>
</dbReference>
<dbReference type="Pfam" id="PF04715">
    <property type="entry name" value="Anth_synt_I_N"/>
    <property type="match status" value="1"/>
</dbReference>
<dbReference type="AlphaFoldDB" id="A0A4R8UEG6"/>
<dbReference type="PANTHER" id="PTHR11236:SF18">
    <property type="entry name" value="AMINODEOXYCHORISMATE SYNTHASE"/>
    <property type="match status" value="1"/>
</dbReference>
<evidence type="ECO:0000313" key="4">
    <source>
        <dbReference type="Proteomes" id="UP000297866"/>
    </source>
</evidence>
<dbReference type="PRINTS" id="PR00095">
    <property type="entry name" value="ANTSNTHASEI"/>
</dbReference>
<name>A0A4R8UEG6_9MICO</name>
<reference evidence="3 4" key="1">
    <citation type="submission" date="2019-03" db="EMBL/GenBank/DDBJ databases">
        <title>Genomics of glacier-inhabiting Cryobacterium strains.</title>
        <authorList>
            <person name="Liu Q."/>
            <person name="Xin Y.-H."/>
        </authorList>
    </citation>
    <scope>NUCLEOTIDE SEQUENCE [LARGE SCALE GENOMIC DNA]</scope>
    <source>
        <strain evidence="3 4">Sr47</strain>
    </source>
</reference>
<feature type="domain" description="Anthranilate synthase component I N-terminal" evidence="2">
    <location>
        <begin position="14"/>
        <end position="159"/>
    </location>
</feature>
<dbReference type="OrthoDB" id="3518032at2"/>
<evidence type="ECO:0000259" key="2">
    <source>
        <dbReference type="Pfam" id="PF04715"/>
    </source>
</evidence>
<dbReference type="GO" id="GO:0000162">
    <property type="term" value="P:L-tryptophan biosynthetic process"/>
    <property type="evidence" value="ECO:0007669"/>
    <property type="project" value="TreeGrafter"/>
</dbReference>
<dbReference type="GO" id="GO:0008153">
    <property type="term" value="P:4-aminobenzoate biosynthetic process"/>
    <property type="evidence" value="ECO:0007669"/>
    <property type="project" value="TreeGrafter"/>
</dbReference>
<dbReference type="PANTHER" id="PTHR11236">
    <property type="entry name" value="AMINOBENZOATE/ANTHRANILATE SYNTHASE"/>
    <property type="match status" value="1"/>
</dbReference>
<dbReference type="InterPro" id="IPR005801">
    <property type="entry name" value="ADC_synthase"/>
</dbReference>
<feature type="domain" description="Chorismate-utilising enzyme C-terminal" evidence="1">
    <location>
        <begin position="213"/>
        <end position="467"/>
    </location>
</feature>
<dbReference type="Gene3D" id="3.60.120.10">
    <property type="entry name" value="Anthranilate synthase"/>
    <property type="match status" value="1"/>
</dbReference>
<dbReference type="GO" id="GO:0046820">
    <property type="term" value="F:4-amino-4-deoxychorismate synthase activity"/>
    <property type="evidence" value="ECO:0007669"/>
    <property type="project" value="TreeGrafter"/>
</dbReference>
<protein>
    <submittedName>
        <fullName evidence="3">Anthranilate synthase component I family protein</fullName>
    </submittedName>
</protein>
<evidence type="ECO:0000259" key="1">
    <source>
        <dbReference type="Pfam" id="PF00425"/>
    </source>
</evidence>
<proteinExistence type="predicted"/>
<dbReference type="Proteomes" id="UP000297866">
    <property type="component" value="Unassembled WGS sequence"/>
</dbReference>
<comment type="caution">
    <text evidence="3">The sequence shown here is derived from an EMBL/GenBank/DDBJ whole genome shotgun (WGS) entry which is preliminary data.</text>
</comment>
<dbReference type="Pfam" id="PF00425">
    <property type="entry name" value="Chorismate_bind"/>
    <property type="match status" value="1"/>
</dbReference>
<dbReference type="InterPro" id="IPR006805">
    <property type="entry name" value="Anth_synth_I_N"/>
</dbReference>
<organism evidence="3 4">
    <name type="scientific">Cryobacterium tagatosivorans</name>
    <dbReference type="NCBI Taxonomy" id="1259199"/>
    <lineage>
        <taxon>Bacteria</taxon>
        <taxon>Bacillati</taxon>
        <taxon>Actinomycetota</taxon>
        <taxon>Actinomycetes</taxon>
        <taxon>Micrococcales</taxon>
        <taxon>Microbacteriaceae</taxon>
        <taxon>Cryobacterium</taxon>
    </lineage>
</organism>